<name>A0A8S5SU09_9CAUD</name>
<dbReference type="EMBL" id="BK032676">
    <property type="protein sequence ID" value="DAF54283.1"/>
    <property type="molecule type" value="Genomic_DNA"/>
</dbReference>
<accession>A0A8S5SU09</accession>
<evidence type="ECO:0000313" key="1">
    <source>
        <dbReference type="EMBL" id="DAF54283.1"/>
    </source>
</evidence>
<sequence>MSPLRLRLHKISGCIINGSIVKIAAGVDLGNQCMMDNGE</sequence>
<reference evidence="1" key="1">
    <citation type="journal article" date="2021" name="Proc. Natl. Acad. Sci. U.S.A.">
        <title>A Catalog of Tens of Thousands of Viruses from Human Metagenomes Reveals Hidden Associations with Chronic Diseases.</title>
        <authorList>
            <person name="Tisza M.J."/>
            <person name="Buck C.B."/>
        </authorList>
    </citation>
    <scope>NUCLEOTIDE SEQUENCE</scope>
    <source>
        <strain evidence="1">CtFRY1</strain>
    </source>
</reference>
<organism evidence="1">
    <name type="scientific">Siphoviridae sp. ctFRY1</name>
    <dbReference type="NCBI Taxonomy" id="2827820"/>
    <lineage>
        <taxon>Viruses</taxon>
        <taxon>Duplodnaviria</taxon>
        <taxon>Heunggongvirae</taxon>
        <taxon>Uroviricota</taxon>
        <taxon>Caudoviricetes</taxon>
    </lineage>
</organism>
<proteinExistence type="predicted"/>
<protein>
    <submittedName>
        <fullName evidence="1">Uncharacterized protein</fullName>
    </submittedName>
</protein>